<name>A0A8J5M0Z2_ZINOF</name>
<accession>A0A8J5M0Z2</accession>
<keyword evidence="2" id="KW-1133">Transmembrane helix</keyword>
<feature type="compositionally biased region" description="Basic residues" evidence="1">
    <location>
        <begin position="341"/>
        <end position="351"/>
    </location>
</feature>
<comment type="caution">
    <text evidence="3">The sequence shown here is derived from an EMBL/GenBank/DDBJ whole genome shotgun (WGS) entry which is preliminary data.</text>
</comment>
<feature type="region of interest" description="Disordered" evidence="1">
    <location>
        <begin position="268"/>
        <end position="357"/>
    </location>
</feature>
<feature type="compositionally biased region" description="Polar residues" evidence="1">
    <location>
        <begin position="316"/>
        <end position="340"/>
    </location>
</feature>
<dbReference type="PANTHER" id="PTHR35486">
    <property type="entry name" value="EXPRESSED PROTEIN"/>
    <property type="match status" value="1"/>
</dbReference>
<evidence type="ECO:0000313" key="4">
    <source>
        <dbReference type="Proteomes" id="UP000734854"/>
    </source>
</evidence>
<dbReference type="Pfam" id="PF05340">
    <property type="entry name" value="DUF740"/>
    <property type="match status" value="1"/>
</dbReference>
<keyword evidence="2" id="KW-0472">Membrane</keyword>
<evidence type="ECO:0000256" key="1">
    <source>
        <dbReference type="SAM" id="MobiDB-lite"/>
    </source>
</evidence>
<keyword evidence="4" id="KW-1185">Reference proteome</keyword>
<reference evidence="3 4" key="1">
    <citation type="submission" date="2020-08" db="EMBL/GenBank/DDBJ databases">
        <title>Plant Genome Project.</title>
        <authorList>
            <person name="Zhang R.-G."/>
        </authorList>
    </citation>
    <scope>NUCLEOTIDE SEQUENCE [LARGE SCALE GENOMIC DNA]</scope>
    <source>
        <tissue evidence="3">Rhizome</tissue>
    </source>
</reference>
<dbReference type="InterPro" id="IPR008004">
    <property type="entry name" value="OCTOPUS-like"/>
</dbReference>
<evidence type="ECO:0000313" key="3">
    <source>
        <dbReference type="EMBL" id="KAG6529129.1"/>
    </source>
</evidence>
<dbReference type="Proteomes" id="UP000734854">
    <property type="component" value="Unassembled WGS sequence"/>
</dbReference>
<organism evidence="3 4">
    <name type="scientific">Zingiber officinale</name>
    <name type="common">Ginger</name>
    <name type="synonym">Amomum zingiber</name>
    <dbReference type="NCBI Taxonomy" id="94328"/>
    <lineage>
        <taxon>Eukaryota</taxon>
        <taxon>Viridiplantae</taxon>
        <taxon>Streptophyta</taxon>
        <taxon>Embryophyta</taxon>
        <taxon>Tracheophyta</taxon>
        <taxon>Spermatophyta</taxon>
        <taxon>Magnoliopsida</taxon>
        <taxon>Liliopsida</taxon>
        <taxon>Zingiberales</taxon>
        <taxon>Zingiberaceae</taxon>
        <taxon>Zingiber</taxon>
    </lineage>
</organism>
<dbReference type="AlphaFoldDB" id="A0A8J5M0Z2"/>
<proteinExistence type="predicted"/>
<sequence>MLRCLRTSSDHIGVVQSLILLSSPLITGGYWVIFLSSESPCLPQLPGHWRSLANRGADASGPRVDTAAFEFPRASQLQREEACRYGQPTTNSCYLSTARACGNVREELPVAERSPPFRDLGGLGTDGRRAEGGGRRAEAFAAAMKCKKHPYELGEGVCASCLRERLLALAREQSGGARRRAGFSSCSPQPALVAFPRSVSPQISRRLDFRFFSTPQVGPTFGGEGEGGRIGKPGRFSVLRTLFGDRRSKKPERDWEAREGSGSGSWFSELVRRRKKQPQISAAEREAPVGHGRRGGQVVERGMSPAEEDKQADASGYSSESSNGRWRPNSTPMRRTVTSSRNHHRRRRHDHHQTELGSVSGFAVFLSPLKRVGTTARRT</sequence>
<protein>
    <submittedName>
        <fullName evidence="3">Uncharacterized protein</fullName>
    </submittedName>
</protein>
<feature type="transmembrane region" description="Helical" evidence="2">
    <location>
        <begin position="12"/>
        <end position="33"/>
    </location>
</feature>
<gene>
    <name evidence="3" type="ORF">ZIOFF_011323</name>
</gene>
<dbReference type="PANTHER" id="PTHR35486:SF1">
    <property type="entry name" value="OS02G0689500 PROTEIN"/>
    <property type="match status" value="1"/>
</dbReference>
<dbReference type="EMBL" id="JACMSC010000003">
    <property type="protein sequence ID" value="KAG6529129.1"/>
    <property type="molecule type" value="Genomic_DNA"/>
</dbReference>
<evidence type="ECO:0000256" key="2">
    <source>
        <dbReference type="SAM" id="Phobius"/>
    </source>
</evidence>
<keyword evidence="2" id="KW-0812">Transmembrane</keyword>